<evidence type="ECO:0000256" key="1">
    <source>
        <dbReference type="SAM" id="MobiDB-lite"/>
    </source>
</evidence>
<keyword evidence="5" id="KW-1185">Reference proteome</keyword>
<proteinExistence type="predicted"/>
<feature type="domain" description="Mycothiol-dependent maleylpyruvate isomerase metal-binding" evidence="3">
    <location>
        <begin position="217"/>
        <end position="352"/>
    </location>
</feature>
<dbReference type="InterPro" id="IPR024344">
    <property type="entry name" value="MDMPI_metal-binding"/>
</dbReference>
<dbReference type="AlphaFoldDB" id="A0A543N732"/>
<evidence type="ECO:0000313" key="5">
    <source>
        <dbReference type="Proteomes" id="UP000317422"/>
    </source>
</evidence>
<accession>A0A543N732</accession>
<dbReference type="InterPro" id="IPR036866">
    <property type="entry name" value="RibonucZ/Hydroxyglut_hydro"/>
</dbReference>
<evidence type="ECO:0000259" key="3">
    <source>
        <dbReference type="Pfam" id="PF11716"/>
    </source>
</evidence>
<comment type="caution">
    <text evidence="4">The sequence shown here is derived from an EMBL/GenBank/DDBJ whole genome shotgun (WGS) entry which is preliminary data.</text>
</comment>
<dbReference type="GO" id="GO:0046872">
    <property type="term" value="F:metal ion binding"/>
    <property type="evidence" value="ECO:0007669"/>
    <property type="project" value="InterPro"/>
</dbReference>
<protein>
    <submittedName>
        <fullName evidence="4">Uncharacterized protein (TIGR03083 family)</fullName>
    </submittedName>
</protein>
<dbReference type="EMBL" id="VFQC01000003">
    <property type="protein sequence ID" value="TQN27636.1"/>
    <property type="molecule type" value="Genomic_DNA"/>
</dbReference>
<dbReference type="Gene3D" id="1.20.120.450">
    <property type="entry name" value="dinb family like domain"/>
    <property type="match status" value="1"/>
</dbReference>
<dbReference type="InterPro" id="IPR010872">
    <property type="entry name" value="MDMPI_C-term_domain"/>
</dbReference>
<evidence type="ECO:0000313" key="4">
    <source>
        <dbReference type="EMBL" id="TQN27636.1"/>
    </source>
</evidence>
<gene>
    <name evidence="4" type="ORF">FHX37_4360</name>
</gene>
<dbReference type="SUPFAM" id="SSF55718">
    <property type="entry name" value="SCP-like"/>
    <property type="match status" value="1"/>
</dbReference>
<dbReference type="Pfam" id="PF11716">
    <property type="entry name" value="MDMPI_N"/>
    <property type="match status" value="1"/>
</dbReference>
<name>A0A543N732_9ACTN</name>
<dbReference type="Gene3D" id="3.60.15.10">
    <property type="entry name" value="Ribonuclease Z/Hydroxyacylglutathione hydrolase-like"/>
    <property type="match status" value="1"/>
</dbReference>
<dbReference type="Gene3D" id="3.30.1050.20">
    <property type="match status" value="1"/>
</dbReference>
<dbReference type="RefSeq" id="WP_342777638.1">
    <property type="nucleotide sequence ID" value="NZ_VFQC01000003.1"/>
</dbReference>
<feature type="region of interest" description="Disordered" evidence="1">
    <location>
        <begin position="155"/>
        <end position="210"/>
    </location>
</feature>
<dbReference type="SUPFAM" id="SSF109854">
    <property type="entry name" value="DinB/YfiT-like putative metalloenzymes"/>
    <property type="match status" value="1"/>
</dbReference>
<dbReference type="InterPro" id="IPR036527">
    <property type="entry name" value="SCP2_sterol-bd_dom_sf"/>
</dbReference>
<organism evidence="4 5">
    <name type="scientific">Haloactinospora alba</name>
    <dbReference type="NCBI Taxonomy" id="405555"/>
    <lineage>
        <taxon>Bacteria</taxon>
        <taxon>Bacillati</taxon>
        <taxon>Actinomycetota</taxon>
        <taxon>Actinomycetes</taxon>
        <taxon>Streptosporangiales</taxon>
        <taxon>Nocardiopsidaceae</taxon>
        <taxon>Haloactinospora</taxon>
    </lineage>
</organism>
<dbReference type="NCBIfam" id="TIGR03083">
    <property type="entry name" value="maleylpyruvate isomerase family mycothiol-dependent enzyme"/>
    <property type="match status" value="1"/>
</dbReference>
<dbReference type="InterPro" id="IPR034660">
    <property type="entry name" value="DinB/YfiT-like"/>
</dbReference>
<dbReference type="SUPFAM" id="SSF56281">
    <property type="entry name" value="Metallo-hydrolase/oxidoreductase"/>
    <property type="match status" value="1"/>
</dbReference>
<dbReference type="Proteomes" id="UP000317422">
    <property type="component" value="Unassembled WGS sequence"/>
</dbReference>
<dbReference type="Pfam" id="PF07398">
    <property type="entry name" value="MDMPI_C"/>
    <property type="match status" value="1"/>
</dbReference>
<reference evidence="4 5" key="1">
    <citation type="submission" date="2019-06" db="EMBL/GenBank/DDBJ databases">
        <title>Sequencing the genomes of 1000 actinobacteria strains.</title>
        <authorList>
            <person name="Klenk H.-P."/>
        </authorList>
    </citation>
    <scope>NUCLEOTIDE SEQUENCE [LARGE SCALE GENOMIC DNA]</scope>
    <source>
        <strain evidence="4 5">DSM 45015</strain>
    </source>
</reference>
<sequence length="454" mass="48057">MRITKYGHACVRLEKESGAVTIDPGALTPEPEAFDGVSAVLVTHGDTLSVAGFDITVVGEKHHHSHPDTEPADNVGFLVDGEVFHPGDALTVIDAPTLLVPGQAPWLTVPAMLTYLREAGPSTTGSSTSGAPWCWTTCSSGRANARALSSAACVPGRASTSEPSRRVGPPNPSAFGTVPSRAGETVLPPRRRRHRSPPMTEPALDPDSPREVLSAVTAATERLTATAAELTPERLGGESLCPGWTRGHVLAHLARNADALTGTLAGAGRGEQVPMYAGPEARESDIEEGAPRPLADQLADLRATAEEFARTVDTLPQDAWTFAVRMRSGSVLPASSLPWFRLRELEYHHVDLDAGYTPGHWPADFVAHELSTLAERFTRPGSGEAHRLRLVTTDTRREYGVPEHEGPELTVEGPAAALVAWLSGRAGADGLAAYRDGQRVADAASAVPELPPMA</sequence>
<evidence type="ECO:0000259" key="2">
    <source>
        <dbReference type="Pfam" id="PF07398"/>
    </source>
</evidence>
<dbReference type="InterPro" id="IPR017517">
    <property type="entry name" value="Maleyloyr_isom"/>
</dbReference>
<feature type="domain" description="MDMPI C-terminal" evidence="2">
    <location>
        <begin position="360"/>
        <end position="431"/>
    </location>
</feature>